<dbReference type="Pfam" id="PF13508">
    <property type="entry name" value="Acetyltransf_7"/>
    <property type="match status" value="1"/>
</dbReference>
<dbReference type="GO" id="GO:0005840">
    <property type="term" value="C:ribosome"/>
    <property type="evidence" value="ECO:0007669"/>
    <property type="project" value="UniProtKB-KW"/>
</dbReference>
<keyword evidence="3" id="KW-1185">Reference proteome</keyword>
<dbReference type="InterPro" id="IPR000182">
    <property type="entry name" value="GNAT_dom"/>
</dbReference>
<dbReference type="EMBL" id="JACBZH010000001">
    <property type="protein sequence ID" value="NYH88478.1"/>
    <property type="molecule type" value="Genomic_DNA"/>
</dbReference>
<evidence type="ECO:0000313" key="2">
    <source>
        <dbReference type="EMBL" id="NYH88478.1"/>
    </source>
</evidence>
<evidence type="ECO:0000259" key="1">
    <source>
        <dbReference type="PROSITE" id="PS51186"/>
    </source>
</evidence>
<dbReference type="SUPFAM" id="SSF55729">
    <property type="entry name" value="Acyl-CoA N-acyltransferases (Nat)"/>
    <property type="match status" value="1"/>
</dbReference>
<dbReference type="PROSITE" id="PS51186">
    <property type="entry name" value="GNAT"/>
    <property type="match status" value="1"/>
</dbReference>
<organism evidence="2 3">
    <name type="scientific">Actinopolymorpha rutila</name>
    <dbReference type="NCBI Taxonomy" id="446787"/>
    <lineage>
        <taxon>Bacteria</taxon>
        <taxon>Bacillati</taxon>
        <taxon>Actinomycetota</taxon>
        <taxon>Actinomycetes</taxon>
        <taxon>Propionibacteriales</taxon>
        <taxon>Actinopolymorphaceae</taxon>
        <taxon>Actinopolymorpha</taxon>
    </lineage>
</organism>
<reference evidence="2 3" key="1">
    <citation type="submission" date="2020-07" db="EMBL/GenBank/DDBJ databases">
        <title>Sequencing the genomes of 1000 actinobacteria strains.</title>
        <authorList>
            <person name="Klenk H.-P."/>
        </authorList>
    </citation>
    <scope>NUCLEOTIDE SEQUENCE [LARGE SCALE GENOMIC DNA]</scope>
    <source>
        <strain evidence="2 3">DSM 18448</strain>
    </source>
</reference>
<gene>
    <name evidence="2" type="ORF">F4554_001116</name>
</gene>
<keyword evidence="2" id="KW-0687">Ribonucleoprotein</keyword>
<dbReference type="CDD" id="cd04301">
    <property type="entry name" value="NAT_SF"/>
    <property type="match status" value="1"/>
</dbReference>
<accession>A0A852Z9R4</accession>
<dbReference type="InterPro" id="IPR016181">
    <property type="entry name" value="Acyl_CoA_acyltransferase"/>
</dbReference>
<sequence length="177" mass="19376">MRSSGEGAGVRIQRGEQHPEAVARLLAALPEWFGMPSAVEEYVASARHLPTYAAVRDGGTSEGDMERDVEGDRVGDVVGVLLLTRHFSAAEIHLMAVHPEHHRRGVGRALMEAVWTDLAAEGVHLLQVKTLGPSHPHEGYARTREFYRAAGFRSLEEIEGVWPGNPCLLMVACLRHG</sequence>
<feature type="domain" description="N-acetyltransferase" evidence="1">
    <location>
        <begin position="10"/>
        <end position="175"/>
    </location>
</feature>
<dbReference type="Proteomes" id="UP000579605">
    <property type="component" value="Unassembled WGS sequence"/>
</dbReference>
<dbReference type="Gene3D" id="3.40.630.30">
    <property type="match status" value="1"/>
</dbReference>
<keyword evidence="2" id="KW-0689">Ribosomal protein</keyword>
<dbReference type="RefSeq" id="WP_179786367.1">
    <property type="nucleotide sequence ID" value="NZ_BAAARR010000022.1"/>
</dbReference>
<evidence type="ECO:0000313" key="3">
    <source>
        <dbReference type="Proteomes" id="UP000579605"/>
    </source>
</evidence>
<dbReference type="GO" id="GO:0016747">
    <property type="term" value="F:acyltransferase activity, transferring groups other than amino-acyl groups"/>
    <property type="evidence" value="ECO:0007669"/>
    <property type="project" value="InterPro"/>
</dbReference>
<name>A0A852Z9R4_9ACTN</name>
<protein>
    <submittedName>
        <fullName evidence="2">Ribosomal protein S18 acetylase RimI-like enzyme</fullName>
    </submittedName>
</protein>
<proteinExistence type="predicted"/>
<comment type="caution">
    <text evidence="2">The sequence shown here is derived from an EMBL/GenBank/DDBJ whole genome shotgun (WGS) entry which is preliminary data.</text>
</comment>
<dbReference type="AlphaFoldDB" id="A0A852Z9R4"/>